<evidence type="ECO:0000313" key="1">
    <source>
        <dbReference type="EMBL" id="RAK19876.1"/>
    </source>
</evidence>
<comment type="caution">
    <text evidence="1">The sequence shown here is derived from an EMBL/GenBank/DDBJ whole genome shotgun (WGS) entry which is preliminary data.</text>
</comment>
<evidence type="ECO:0000313" key="2">
    <source>
        <dbReference type="Proteomes" id="UP000248555"/>
    </source>
</evidence>
<reference evidence="1 2" key="1">
    <citation type="submission" date="2018-06" db="EMBL/GenBank/DDBJ databases">
        <title>Genomic Encyclopedia of Type Strains, Phase III (KMG-III): the genomes of soil and plant-associated and newly described type strains.</title>
        <authorList>
            <person name="Whitman W."/>
        </authorList>
    </citation>
    <scope>NUCLEOTIDE SEQUENCE [LARGE SCALE GENOMIC DNA]</scope>
    <source>
        <strain evidence="1 2">CGMCC 1.8979</strain>
    </source>
</reference>
<proteinExistence type="predicted"/>
<keyword evidence="2" id="KW-1185">Reference proteome</keyword>
<accession>A0A327YI45</accession>
<protein>
    <submittedName>
        <fullName evidence="1">Uncharacterized protein</fullName>
    </submittedName>
</protein>
<dbReference type="Proteomes" id="UP000248555">
    <property type="component" value="Unassembled WGS sequence"/>
</dbReference>
<dbReference type="RefSeq" id="WP_111644926.1">
    <property type="nucleotide sequence ID" value="NZ_QLMH01000005.1"/>
</dbReference>
<organism evidence="1 2">
    <name type="scientific">Paranoxybacillus vitaminiphilus</name>
    <dbReference type="NCBI Taxonomy" id="581036"/>
    <lineage>
        <taxon>Bacteria</taxon>
        <taxon>Bacillati</taxon>
        <taxon>Bacillota</taxon>
        <taxon>Bacilli</taxon>
        <taxon>Bacillales</taxon>
        <taxon>Anoxybacillaceae</taxon>
        <taxon>Paranoxybacillus</taxon>
    </lineage>
</organism>
<gene>
    <name evidence="1" type="ORF">B0I26_10558</name>
</gene>
<dbReference type="AlphaFoldDB" id="A0A327YI45"/>
<sequence>MYTIEIVRFIGDHMSKIKAEVEREIVDVLLRSDIIQYKGFRIQVETVEFILEQNKIIFIGKEVLLPRK</sequence>
<dbReference type="EMBL" id="QLMH01000005">
    <property type="protein sequence ID" value="RAK19876.1"/>
    <property type="molecule type" value="Genomic_DNA"/>
</dbReference>
<name>A0A327YI45_9BACL</name>